<organism evidence="1 2">
    <name type="scientific">Ceratopteris richardii</name>
    <name type="common">Triangle waterfern</name>
    <dbReference type="NCBI Taxonomy" id="49495"/>
    <lineage>
        <taxon>Eukaryota</taxon>
        <taxon>Viridiplantae</taxon>
        <taxon>Streptophyta</taxon>
        <taxon>Embryophyta</taxon>
        <taxon>Tracheophyta</taxon>
        <taxon>Polypodiopsida</taxon>
        <taxon>Polypodiidae</taxon>
        <taxon>Polypodiales</taxon>
        <taxon>Pteridineae</taxon>
        <taxon>Pteridaceae</taxon>
        <taxon>Parkerioideae</taxon>
        <taxon>Ceratopteris</taxon>
    </lineage>
</organism>
<dbReference type="AlphaFoldDB" id="A0A8T2V4J8"/>
<keyword evidence="2" id="KW-1185">Reference proteome</keyword>
<evidence type="ECO:0000313" key="2">
    <source>
        <dbReference type="Proteomes" id="UP000825935"/>
    </source>
</evidence>
<reference evidence="1" key="1">
    <citation type="submission" date="2021-08" db="EMBL/GenBank/DDBJ databases">
        <title>WGS assembly of Ceratopteris richardii.</title>
        <authorList>
            <person name="Marchant D.B."/>
            <person name="Chen G."/>
            <person name="Jenkins J."/>
            <person name="Shu S."/>
            <person name="Leebens-Mack J."/>
            <person name="Grimwood J."/>
            <person name="Schmutz J."/>
            <person name="Soltis P."/>
            <person name="Soltis D."/>
            <person name="Chen Z.-H."/>
        </authorList>
    </citation>
    <scope>NUCLEOTIDE SEQUENCE</scope>
    <source>
        <strain evidence="1">Whitten #5841</strain>
        <tissue evidence="1">Leaf</tissue>
    </source>
</reference>
<gene>
    <name evidence="1" type="ORF">KP509_03G003700</name>
</gene>
<name>A0A8T2V4J8_CERRI</name>
<protein>
    <submittedName>
        <fullName evidence="1">Uncharacterized protein</fullName>
    </submittedName>
</protein>
<dbReference type="Proteomes" id="UP000825935">
    <property type="component" value="Chromosome 3"/>
</dbReference>
<comment type="caution">
    <text evidence="1">The sequence shown here is derived from an EMBL/GenBank/DDBJ whole genome shotgun (WGS) entry which is preliminary data.</text>
</comment>
<proteinExistence type="predicted"/>
<sequence>MHHTHMLVLSRHIHTYIIHGTPCLWTIIRWGFTAYAQCMHCPAMWHVHLLHLFFSITLTSHTHIHTSSLQSSWMLRSPFDLLKIYTQLIHLVKHPDWEPNSLWCWSSSTCCSYARDAAQDVSRDTHPQPGARTHIHRYMHTYTCMNPHTFDSTSRPAFDAIENEMSELLLPCFCSLYPLSSQSSGFVT</sequence>
<evidence type="ECO:0000313" key="1">
    <source>
        <dbReference type="EMBL" id="KAH7440645.1"/>
    </source>
</evidence>
<dbReference type="EMBL" id="CM035408">
    <property type="protein sequence ID" value="KAH7440645.1"/>
    <property type="molecule type" value="Genomic_DNA"/>
</dbReference>
<accession>A0A8T2V4J8</accession>